<dbReference type="PROSITE" id="PS51864">
    <property type="entry name" value="ASTACIN"/>
    <property type="match status" value="1"/>
</dbReference>
<evidence type="ECO:0000256" key="6">
    <source>
        <dbReference type="PROSITE-ProRule" id="PRU01211"/>
    </source>
</evidence>
<comment type="cofactor">
    <cofactor evidence="7">
        <name>Zn(2+)</name>
        <dbReference type="ChEBI" id="CHEBI:29105"/>
    </cofactor>
    <text evidence="7">Binds 1 zinc ion per subunit.</text>
</comment>
<evidence type="ECO:0000256" key="2">
    <source>
        <dbReference type="ARBA" id="ARBA00022723"/>
    </source>
</evidence>
<dbReference type="GO" id="GO:0046872">
    <property type="term" value="F:metal ion binding"/>
    <property type="evidence" value="ECO:0007669"/>
    <property type="project" value="UniProtKB-KW"/>
</dbReference>
<organism evidence="10">
    <name type="scientific">Timema californicum</name>
    <name type="common">California timema</name>
    <name type="synonym">Walking stick</name>
    <dbReference type="NCBI Taxonomy" id="61474"/>
    <lineage>
        <taxon>Eukaryota</taxon>
        <taxon>Metazoa</taxon>
        <taxon>Ecdysozoa</taxon>
        <taxon>Arthropoda</taxon>
        <taxon>Hexapoda</taxon>
        <taxon>Insecta</taxon>
        <taxon>Pterygota</taxon>
        <taxon>Neoptera</taxon>
        <taxon>Polyneoptera</taxon>
        <taxon>Phasmatodea</taxon>
        <taxon>Timematodea</taxon>
        <taxon>Timematoidea</taxon>
        <taxon>Timematidae</taxon>
        <taxon>Timema</taxon>
    </lineage>
</organism>
<dbReference type="PRINTS" id="PR00480">
    <property type="entry name" value="ASTACIN"/>
</dbReference>
<name>A0A7R9PFD4_TIMCA</name>
<comment type="caution">
    <text evidence="6">Lacks conserved residue(s) required for the propagation of feature annotation.</text>
</comment>
<dbReference type="EC" id="3.4.24.-" evidence="7"/>
<dbReference type="Gene3D" id="3.40.390.10">
    <property type="entry name" value="Collagenase (Catalytic Domain)"/>
    <property type="match status" value="1"/>
</dbReference>
<evidence type="ECO:0000256" key="3">
    <source>
        <dbReference type="ARBA" id="ARBA00022801"/>
    </source>
</evidence>
<proteinExistence type="predicted"/>
<keyword evidence="4 7" id="KW-0862">Zinc</keyword>
<dbReference type="InterPro" id="IPR024079">
    <property type="entry name" value="MetalloPept_cat_dom_sf"/>
</dbReference>
<accession>A0A7R9PFD4</accession>
<feature type="region of interest" description="Disordered" evidence="8">
    <location>
        <begin position="71"/>
        <end position="95"/>
    </location>
</feature>
<evidence type="ECO:0000256" key="1">
    <source>
        <dbReference type="ARBA" id="ARBA00022670"/>
    </source>
</evidence>
<evidence type="ECO:0000259" key="9">
    <source>
        <dbReference type="PROSITE" id="PS51864"/>
    </source>
</evidence>
<reference evidence="10" key="1">
    <citation type="submission" date="2020-11" db="EMBL/GenBank/DDBJ databases">
        <authorList>
            <person name="Tran Van P."/>
        </authorList>
    </citation>
    <scope>NUCLEOTIDE SEQUENCE</scope>
</reference>
<dbReference type="InterPro" id="IPR001506">
    <property type="entry name" value="Peptidase_M12A"/>
</dbReference>
<dbReference type="PANTHER" id="PTHR10127">
    <property type="entry name" value="DISCOIDIN, CUB, EGF, LAMININ , AND ZINC METALLOPROTEASE DOMAIN CONTAINING"/>
    <property type="match status" value="1"/>
</dbReference>
<evidence type="ECO:0000256" key="7">
    <source>
        <dbReference type="RuleBase" id="RU361183"/>
    </source>
</evidence>
<dbReference type="SUPFAM" id="SSF55486">
    <property type="entry name" value="Metalloproteases ('zincins'), catalytic domain"/>
    <property type="match status" value="1"/>
</dbReference>
<protein>
    <recommendedName>
        <fullName evidence="7">Metalloendopeptidase</fullName>
        <ecNumber evidence="7">3.4.24.-</ecNumber>
    </recommendedName>
</protein>
<feature type="domain" description="Peptidase M12A" evidence="9">
    <location>
        <begin position="1"/>
        <end position="65"/>
    </location>
</feature>
<keyword evidence="5 7" id="KW-0482">Metalloprotease</keyword>
<dbReference type="PANTHER" id="PTHR10127:SF780">
    <property type="entry name" value="METALLOENDOPEPTIDASE"/>
    <property type="match status" value="1"/>
</dbReference>
<dbReference type="EMBL" id="OE210800">
    <property type="protein sequence ID" value="CAD7581138.1"/>
    <property type="molecule type" value="Genomic_DNA"/>
</dbReference>
<dbReference type="GO" id="GO:0004222">
    <property type="term" value="F:metalloendopeptidase activity"/>
    <property type="evidence" value="ECO:0007669"/>
    <property type="project" value="UniProtKB-UniRule"/>
</dbReference>
<dbReference type="Pfam" id="PF01400">
    <property type="entry name" value="Astacin"/>
    <property type="match status" value="1"/>
</dbReference>
<keyword evidence="3 7" id="KW-0378">Hydrolase</keyword>
<dbReference type="AlphaFoldDB" id="A0A7R9PFD4"/>
<sequence>MIRNEESLELGLPYDYESVMHYQSYAYSKNGNATVVQKIPGVNMGQREKLSDIDIELLRLAYNCQNIPSRMVRTNPGAAHRPWRPSRRTSPQGKI</sequence>
<evidence type="ECO:0000256" key="4">
    <source>
        <dbReference type="ARBA" id="ARBA00022833"/>
    </source>
</evidence>
<evidence type="ECO:0000256" key="5">
    <source>
        <dbReference type="ARBA" id="ARBA00023049"/>
    </source>
</evidence>
<keyword evidence="1 7" id="KW-0645">Protease</keyword>
<evidence type="ECO:0000313" key="10">
    <source>
        <dbReference type="EMBL" id="CAD7581138.1"/>
    </source>
</evidence>
<dbReference type="GO" id="GO:0006508">
    <property type="term" value="P:proteolysis"/>
    <property type="evidence" value="ECO:0007669"/>
    <property type="project" value="UniProtKB-KW"/>
</dbReference>
<evidence type="ECO:0000256" key="8">
    <source>
        <dbReference type="SAM" id="MobiDB-lite"/>
    </source>
</evidence>
<gene>
    <name evidence="10" type="ORF">TCMB3V08_LOCUS13671</name>
</gene>
<keyword evidence="2 7" id="KW-0479">Metal-binding</keyword>